<reference evidence="1" key="1">
    <citation type="submission" date="2023-03" db="EMBL/GenBank/DDBJ databases">
        <title>Andean soil-derived lignocellulolytic bacterial consortium as a source of novel taxa and putative plastic-active enzymes.</title>
        <authorList>
            <person name="Diaz-Garcia L."/>
            <person name="Chuvochina M."/>
            <person name="Feuerriegel G."/>
            <person name="Bunk B."/>
            <person name="Sproer C."/>
            <person name="Streit W.R."/>
            <person name="Rodriguez L.M."/>
            <person name="Overmann J."/>
            <person name="Jimenez D.J."/>
        </authorList>
    </citation>
    <scope>NUCLEOTIDE SEQUENCE</scope>
    <source>
        <strain evidence="1">MAG 7</strain>
    </source>
</reference>
<accession>A0AAJ5WSM6</accession>
<dbReference type="EMBL" id="CP119311">
    <property type="protein sequence ID" value="WEK34952.1"/>
    <property type="molecule type" value="Genomic_DNA"/>
</dbReference>
<gene>
    <name evidence="1" type="ORF">P0Y53_20885</name>
</gene>
<dbReference type="InterPro" id="IPR036465">
    <property type="entry name" value="vWFA_dom_sf"/>
</dbReference>
<protein>
    <recommendedName>
        <fullName evidence="3">VWFA domain-containing protein</fullName>
    </recommendedName>
</protein>
<evidence type="ECO:0000313" key="2">
    <source>
        <dbReference type="Proteomes" id="UP001220610"/>
    </source>
</evidence>
<organism evidence="1 2">
    <name type="scientific">Candidatus Pseudobacter hemicellulosilyticus</name>
    <dbReference type="NCBI Taxonomy" id="3121375"/>
    <lineage>
        <taxon>Bacteria</taxon>
        <taxon>Pseudomonadati</taxon>
        <taxon>Bacteroidota</taxon>
        <taxon>Chitinophagia</taxon>
        <taxon>Chitinophagales</taxon>
        <taxon>Chitinophagaceae</taxon>
        <taxon>Pseudobacter</taxon>
    </lineage>
</organism>
<dbReference type="AlphaFoldDB" id="A0AAJ5WSM6"/>
<dbReference type="Proteomes" id="UP001220610">
    <property type="component" value="Chromosome"/>
</dbReference>
<proteinExistence type="predicted"/>
<sequence length="232" mass="26492">MSCFLITGCAEVEQSQTSVVVQDKLEVYLCDLTTSTDSAVTKQNMKKNITKLLRKLGPNTHYFVYPIGETVQSSLFTGYTGNDTDNATLYKANVQNYTRCIKAVENGFAGAQSKNTCIIDALQAAMDQVKYFKKDKQIDSVRLVVISDMMEACPVRGRWVNFEKVPFDSVGASWILEKWPEDHLFLKDNQLQEITVLYNTSTAVSQRELKQFWYEFFRKAGFTKEIYFPTDI</sequence>
<evidence type="ECO:0008006" key="3">
    <source>
        <dbReference type="Google" id="ProtNLM"/>
    </source>
</evidence>
<name>A0AAJ5WSM6_9BACT</name>
<evidence type="ECO:0000313" key="1">
    <source>
        <dbReference type="EMBL" id="WEK34952.1"/>
    </source>
</evidence>
<dbReference type="SUPFAM" id="SSF53300">
    <property type="entry name" value="vWA-like"/>
    <property type="match status" value="1"/>
</dbReference>